<keyword evidence="6" id="KW-1185">Reference proteome</keyword>
<dbReference type="InterPro" id="IPR003594">
    <property type="entry name" value="HATPase_dom"/>
</dbReference>
<dbReference type="Pfam" id="PF00512">
    <property type="entry name" value="HisKA"/>
    <property type="match status" value="1"/>
</dbReference>
<dbReference type="InterPro" id="IPR036890">
    <property type="entry name" value="HATPase_C_sf"/>
</dbReference>
<dbReference type="PROSITE" id="PS50109">
    <property type="entry name" value="HIS_KIN"/>
    <property type="match status" value="1"/>
</dbReference>
<dbReference type="Pfam" id="PF13185">
    <property type="entry name" value="GAF_2"/>
    <property type="match status" value="1"/>
</dbReference>
<evidence type="ECO:0000256" key="3">
    <source>
        <dbReference type="ARBA" id="ARBA00022553"/>
    </source>
</evidence>
<dbReference type="SUPFAM" id="SSF55874">
    <property type="entry name" value="ATPase domain of HSP90 chaperone/DNA topoisomerase II/histidine kinase"/>
    <property type="match status" value="1"/>
</dbReference>
<evidence type="ECO:0000313" key="5">
    <source>
        <dbReference type="EMBL" id="AKU92009.1"/>
    </source>
</evidence>
<dbReference type="SMART" id="SM00388">
    <property type="entry name" value="HisKA"/>
    <property type="match status" value="1"/>
</dbReference>
<keyword evidence="5" id="KW-0808">Transferase</keyword>
<dbReference type="EC" id="2.7.13.3" evidence="2"/>
<dbReference type="InterPro" id="IPR036097">
    <property type="entry name" value="HisK_dim/P_sf"/>
</dbReference>
<dbReference type="InterPro" id="IPR029016">
    <property type="entry name" value="GAF-like_dom_sf"/>
</dbReference>
<sequence>MGGGRSKEGASRADFLAKLRGLSRATVAMNSSLTLAEVLQVVAEQARLVVGCHQSITSFTAGEDLSQAVNAISLSDKYAAWRTYDEKPDGTGIYRLVVEKNRPYRLTQEELESHPAFRGFSWAAARHPPMRGWLAVPIVDRRGENIGIIQLSDKFEGEFDEEDEQILVQLAQIAAVATDNARLYEAEKAGKKRAERSVKAREAFISIASHELRTPITTLGLQLDQIDLAIRKLPGGERFEPKLAVARRQLEKLNGLVTELVDVSRARAGRLDLQLEDVDLGEVAAEVVERMGEQAKLAGCAIALEAPAGIVGRWDRIRLDQVITNLLSNALKYGAGKPVKVAGSGDAAMAHLVVVDHGIGIAPEDQDRVFEPFERIKTMRAGGLGLGLWIVRQIVDRFGGRIRVESELGHGATFCVDIPRAGNPVDEDRVEPT</sequence>
<dbReference type="PANTHER" id="PTHR43547:SF2">
    <property type="entry name" value="HYBRID SIGNAL TRANSDUCTION HISTIDINE KINASE C"/>
    <property type="match status" value="1"/>
</dbReference>
<dbReference type="Pfam" id="PF02518">
    <property type="entry name" value="HATPase_c"/>
    <property type="match status" value="1"/>
</dbReference>
<dbReference type="AlphaFoldDB" id="A0A0K1PFW8"/>
<dbReference type="SMART" id="SM00065">
    <property type="entry name" value="GAF"/>
    <property type="match status" value="1"/>
</dbReference>
<evidence type="ECO:0000259" key="4">
    <source>
        <dbReference type="PROSITE" id="PS50109"/>
    </source>
</evidence>
<dbReference type="OrthoDB" id="5525648at2"/>
<dbReference type="Proteomes" id="UP000055590">
    <property type="component" value="Chromosome"/>
</dbReference>
<keyword evidence="3" id="KW-0597">Phosphoprotein</keyword>
<feature type="domain" description="Histidine kinase" evidence="4">
    <location>
        <begin position="207"/>
        <end position="422"/>
    </location>
</feature>
<dbReference type="Gene3D" id="3.30.450.40">
    <property type="match status" value="1"/>
</dbReference>
<dbReference type="Gene3D" id="3.30.565.10">
    <property type="entry name" value="Histidine kinase-like ATPase, C-terminal domain"/>
    <property type="match status" value="1"/>
</dbReference>
<evidence type="ECO:0000313" key="6">
    <source>
        <dbReference type="Proteomes" id="UP000055590"/>
    </source>
</evidence>
<dbReference type="SMART" id="SM00387">
    <property type="entry name" value="HATPase_c"/>
    <property type="match status" value="1"/>
</dbReference>
<dbReference type="InterPro" id="IPR003018">
    <property type="entry name" value="GAF"/>
</dbReference>
<organism evidence="5 6">
    <name type="scientific">Vulgatibacter incomptus</name>
    <dbReference type="NCBI Taxonomy" id="1391653"/>
    <lineage>
        <taxon>Bacteria</taxon>
        <taxon>Pseudomonadati</taxon>
        <taxon>Myxococcota</taxon>
        <taxon>Myxococcia</taxon>
        <taxon>Myxococcales</taxon>
        <taxon>Cystobacterineae</taxon>
        <taxon>Vulgatibacteraceae</taxon>
        <taxon>Vulgatibacter</taxon>
    </lineage>
</organism>
<proteinExistence type="predicted"/>
<dbReference type="GO" id="GO:0000155">
    <property type="term" value="F:phosphorelay sensor kinase activity"/>
    <property type="evidence" value="ECO:0007669"/>
    <property type="project" value="InterPro"/>
</dbReference>
<dbReference type="EMBL" id="CP012332">
    <property type="protein sequence ID" value="AKU92009.1"/>
    <property type="molecule type" value="Genomic_DNA"/>
</dbReference>
<dbReference type="Gene3D" id="1.10.287.130">
    <property type="match status" value="1"/>
</dbReference>
<evidence type="ECO:0000256" key="1">
    <source>
        <dbReference type="ARBA" id="ARBA00000085"/>
    </source>
</evidence>
<name>A0A0K1PFW8_9BACT</name>
<dbReference type="KEGG" id="vin:AKJ08_2396"/>
<dbReference type="SUPFAM" id="SSF55781">
    <property type="entry name" value="GAF domain-like"/>
    <property type="match status" value="1"/>
</dbReference>
<dbReference type="InterPro" id="IPR003661">
    <property type="entry name" value="HisK_dim/P_dom"/>
</dbReference>
<accession>A0A0K1PFW8</accession>
<comment type="catalytic activity">
    <reaction evidence="1">
        <text>ATP + protein L-histidine = ADP + protein N-phospho-L-histidine.</text>
        <dbReference type="EC" id="2.7.13.3"/>
    </reaction>
</comment>
<dbReference type="CDD" id="cd00082">
    <property type="entry name" value="HisKA"/>
    <property type="match status" value="1"/>
</dbReference>
<protein>
    <recommendedName>
        <fullName evidence="2">histidine kinase</fullName>
        <ecNumber evidence="2">2.7.13.3</ecNumber>
    </recommendedName>
</protein>
<dbReference type="STRING" id="1391653.AKJ08_2396"/>
<evidence type="ECO:0000256" key="2">
    <source>
        <dbReference type="ARBA" id="ARBA00012438"/>
    </source>
</evidence>
<keyword evidence="5" id="KW-0418">Kinase</keyword>
<dbReference type="InterPro" id="IPR004358">
    <property type="entry name" value="Sig_transdc_His_kin-like_C"/>
</dbReference>
<dbReference type="InterPro" id="IPR005467">
    <property type="entry name" value="His_kinase_dom"/>
</dbReference>
<gene>
    <name evidence="5" type="ORF">AKJ08_2396</name>
</gene>
<reference evidence="5 6" key="1">
    <citation type="submission" date="2015-08" db="EMBL/GenBank/DDBJ databases">
        <authorList>
            <person name="Babu N.S."/>
            <person name="Beckwith C.J."/>
            <person name="Beseler K.G."/>
            <person name="Brison A."/>
            <person name="Carone J.V."/>
            <person name="Caskin T.P."/>
            <person name="Diamond M."/>
            <person name="Durham M.E."/>
            <person name="Foxe J.M."/>
            <person name="Go M."/>
            <person name="Henderson B.A."/>
            <person name="Jones I.B."/>
            <person name="McGettigan J.A."/>
            <person name="Micheletti S.J."/>
            <person name="Nasrallah M.E."/>
            <person name="Ortiz D."/>
            <person name="Piller C.R."/>
            <person name="Privatt S.R."/>
            <person name="Schneider S.L."/>
            <person name="Sharp S."/>
            <person name="Smith T.C."/>
            <person name="Stanton J.D."/>
            <person name="Ullery H.E."/>
            <person name="Wilson R.J."/>
            <person name="Serrano M.G."/>
            <person name="Buck G."/>
            <person name="Lee V."/>
            <person name="Wang Y."/>
            <person name="Carvalho R."/>
            <person name="Voegtly L."/>
            <person name="Shi R."/>
            <person name="Duckworth R."/>
            <person name="Johnson A."/>
            <person name="Loviza R."/>
            <person name="Walstead R."/>
            <person name="Shah Z."/>
            <person name="Kiflezghi M."/>
            <person name="Wade K."/>
            <person name="Ball S.L."/>
            <person name="Bradley K.W."/>
            <person name="Asai D.J."/>
            <person name="Bowman C.A."/>
            <person name="Russell D.A."/>
            <person name="Pope W.H."/>
            <person name="Jacobs-Sera D."/>
            <person name="Hendrix R.W."/>
            <person name="Hatfull G.F."/>
        </authorList>
    </citation>
    <scope>NUCLEOTIDE SEQUENCE [LARGE SCALE GENOMIC DNA]</scope>
    <source>
        <strain evidence="5 6">DSM 27710</strain>
    </source>
</reference>
<dbReference type="PANTHER" id="PTHR43547">
    <property type="entry name" value="TWO-COMPONENT HISTIDINE KINASE"/>
    <property type="match status" value="1"/>
</dbReference>
<dbReference type="PRINTS" id="PR00344">
    <property type="entry name" value="BCTRLSENSOR"/>
</dbReference>
<dbReference type="SUPFAM" id="SSF47384">
    <property type="entry name" value="Homodimeric domain of signal transducing histidine kinase"/>
    <property type="match status" value="1"/>
</dbReference>